<keyword evidence="4" id="KW-1185">Reference proteome</keyword>
<keyword evidence="2" id="KW-0472">Membrane</keyword>
<protein>
    <submittedName>
        <fullName evidence="3">Uncharacterized LOC107714843</fullName>
    </submittedName>
</protein>
<sequence length="665" mass="75012">MEGINNTSQSMGVGQPHHPVNHTRPFFYVQPPSQPYFMYQWPMNPYGHYGFPGPALHFGRPYVAPYQFMQYPGYVMPHAPMQPIDYRRINPHFPSVASYDLRVRQHYQHAGMHRETACSEVQTDPSDSVNKLLDKIKSLKASEQGGDKGLNTVVSSTPDVVQGEQLTCLNEDSKLELASQEGKEEQVNQVTRTTTYSDSAYDAESSQGRLDECVLSDVLPLDSSSVHEEEDADDEQQSVPDETCCLNGKSTTSATGNVLCSGVKGTADPTENLDLEKPGDELVHNIASTDAAAVMEHLIKLSEDFDLQYQILRLPCNKTTTGLSLEREVDPLVYFDSPSTLLPPQNYLSSIGSAYSYSYYPQVTQERQSVLSPSIDELSSRDEMFSTDVEDLDLIPGHVYVGGGKLAETSDVPVRSRKELLSVEKTCPVCQKMCVRCGSSLQDEVGMCKVAEHSHLERDEASDQDCEYDLNAEVRSNCESPRMPKRKCCSRHVLPSCGHHCAKHRHRKLLCEGQESCDLREQARVHPKGECCEECGSLAKADKRIQKGTLFVCFRCFFFFFFFFFLICILMLSQGGQLMQKLFLERQWKEGVVSDQENWVSYGAKPRSLRQVSGPQDQGRTPLRRPTCKTVHQQRPRSDYDDYDETQFAYCQRGRGAMKKRGTRY</sequence>
<evidence type="ECO:0000313" key="4">
    <source>
        <dbReference type="Proteomes" id="UP000472270"/>
    </source>
</evidence>
<dbReference type="PANTHER" id="PTHR38654:SF1">
    <property type="entry name" value="BUCKY BALL"/>
    <property type="match status" value="1"/>
</dbReference>
<proteinExistence type="predicted"/>
<reference evidence="3" key="1">
    <citation type="submission" date="2025-08" db="UniProtKB">
        <authorList>
            <consortium name="Ensembl"/>
        </authorList>
    </citation>
    <scope>IDENTIFICATION</scope>
</reference>
<organism evidence="3 4">
    <name type="scientific">Sinocyclocheilus rhinocerous</name>
    <dbReference type="NCBI Taxonomy" id="307959"/>
    <lineage>
        <taxon>Eukaryota</taxon>
        <taxon>Metazoa</taxon>
        <taxon>Chordata</taxon>
        <taxon>Craniata</taxon>
        <taxon>Vertebrata</taxon>
        <taxon>Euteleostomi</taxon>
        <taxon>Actinopterygii</taxon>
        <taxon>Neopterygii</taxon>
        <taxon>Teleostei</taxon>
        <taxon>Ostariophysi</taxon>
        <taxon>Cypriniformes</taxon>
        <taxon>Cyprinidae</taxon>
        <taxon>Cyprininae</taxon>
        <taxon>Sinocyclocheilus</taxon>
    </lineage>
</organism>
<gene>
    <name evidence="3" type="primary">buc</name>
</gene>
<feature type="region of interest" description="Disordered" evidence="1">
    <location>
        <begin position="178"/>
        <end position="208"/>
    </location>
</feature>
<feature type="compositionally biased region" description="Polar residues" evidence="1">
    <location>
        <begin position="187"/>
        <end position="208"/>
    </location>
</feature>
<keyword evidence="2" id="KW-1133">Transmembrane helix</keyword>
<evidence type="ECO:0000313" key="3">
    <source>
        <dbReference type="Ensembl" id="ENSSRHP00000019828.1"/>
    </source>
</evidence>
<reference evidence="3" key="2">
    <citation type="submission" date="2025-09" db="UniProtKB">
        <authorList>
            <consortium name="Ensembl"/>
        </authorList>
    </citation>
    <scope>IDENTIFICATION</scope>
</reference>
<accession>A0A673H2A8</accession>
<dbReference type="InterPro" id="IPR053309">
    <property type="entry name" value="Balbiani_Body_Formation"/>
</dbReference>
<keyword evidence="2" id="KW-0812">Transmembrane</keyword>
<dbReference type="AlphaFoldDB" id="A0A673H2A8"/>
<dbReference type="Ensembl" id="ENSSRHT00000020462.1">
    <property type="protein sequence ID" value="ENSSRHP00000019828.1"/>
    <property type="gene ID" value="ENSSRHG00000010646.1"/>
</dbReference>
<evidence type="ECO:0000256" key="2">
    <source>
        <dbReference type="SAM" id="Phobius"/>
    </source>
</evidence>
<evidence type="ECO:0000256" key="1">
    <source>
        <dbReference type="SAM" id="MobiDB-lite"/>
    </source>
</evidence>
<feature type="transmembrane region" description="Helical" evidence="2">
    <location>
        <begin position="549"/>
        <end position="572"/>
    </location>
</feature>
<name>A0A673H2A8_9TELE</name>
<dbReference type="Proteomes" id="UP000472270">
    <property type="component" value="Unassembled WGS sequence"/>
</dbReference>
<dbReference type="PANTHER" id="PTHR38654">
    <property type="entry name" value="BUCKY BALL-RELATED"/>
    <property type="match status" value="1"/>
</dbReference>